<keyword evidence="1" id="KW-0378">Hydrolase</keyword>
<dbReference type="InterPro" id="IPR010799">
    <property type="entry name" value="MlrC_C"/>
</dbReference>
<dbReference type="Proteomes" id="UP000596977">
    <property type="component" value="Unassembled WGS sequence"/>
</dbReference>
<comment type="caution">
    <text evidence="4">The sequence shown here is derived from an EMBL/GenBank/DDBJ whole genome shotgun (WGS) entry which is preliminary data.</text>
</comment>
<dbReference type="InterPro" id="IPR009197">
    <property type="entry name" value="MlrC"/>
</dbReference>
<keyword evidence="1" id="KW-0482">Metalloprotease</keyword>
<keyword evidence="5" id="KW-1185">Reference proteome</keyword>
<comment type="function">
    <text evidence="1">Involved in peptidolytic degradation of cyclic heptapeptide hepatotoxin microcystin (MC).</text>
</comment>
<comment type="similarity">
    <text evidence="1">Belongs to the peptidase M81 family.</text>
</comment>
<keyword evidence="1" id="KW-0479">Metal-binding</keyword>
<dbReference type="PIRSF" id="PIRSF012702">
    <property type="entry name" value="UCP012702"/>
    <property type="match status" value="1"/>
</dbReference>
<dbReference type="GO" id="GO:0046872">
    <property type="term" value="F:metal ion binding"/>
    <property type="evidence" value="ECO:0007669"/>
    <property type="project" value="UniProtKB-KW"/>
</dbReference>
<proteinExistence type="inferred from homology"/>
<feature type="domain" description="Microcystin LR degradation protein MlrC C-terminal" evidence="2">
    <location>
        <begin position="297"/>
        <end position="470"/>
    </location>
</feature>
<sequence length="499" mass="53438">MKMFVAALATETNTFSPIRIDRRAFEEAFYAPSGQHPPTPTLCTAPIIAAREGVQQYGYELIEGTAAWAEPAGLVSCDAYEGLRDEILGQLEAAGHCDIVLLGLHGAMMAQGYEDCEGDLIARVRALVGPDCIIGIELDPHCHLTPAMVCHSDVIVTFKEVPHTDFLERARDLMHICVRAAQKLIKPHLTVLDCRTISPFLTSREPGRSVVDALHLLERTDGVLSISVVHGFPAADMPDVGSKVVVVTDADPHLGRRLAKDICERVRGLGADRLPEMPGPSRAIEMAIAMDGAPVILSDRWDNPGGGVAGDSTFLAHAMLAQPDVSAALGALWDPVAVDICTAAGVGSRIELRVGGKAAPSSGAPLDGTFEVISTTKDLLIPFEQSMVSLGAAVALRLANLDIVVASRRTQTYHPDAFEKMGVTLADKKIAGVKSASHFFAAFEPIAHAIIYVDCGGPYPSDPTKIPYSRLRRPIQPIDDVAEPQWMTSEARCCSSSTR</sequence>
<name>A0A916RLE1_9HYPH</name>
<dbReference type="GO" id="GO:0008237">
    <property type="term" value="F:metallopeptidase activity"/>
    <property type="evidence" value="ECO:0007669"/>
    <property type="project" value="UniProtKB-KW"/>
</dbReference>
<evidence type="ECO:0000259" key="2">
    <source>
        <dbReference type="Pfam" id="PF07171"/>
    </source>
</evidence>
<dbReference type="Pfam" id="PF07171">
    <property type="entry name" value="MlrC_C"/>
    <property type="match status" value="1"/>
</dbReference>
<organism evidence="4 5">
    <name type="scientific">Pelagibacterium lentulum</name>
    <dbReference type="NCBI Taxonomy" id="2029865"/>
    <lineage>
        <taxon>Bacteria</taxon>
        <taxon>Pseudomonadati</taxon>
        <taxon>Pseudomonadota</taxon>
        <taxon>Alphaproteobacteria</taxon>
        <taxon>Hyphomicrobiales</taxon>
        <taxon>Devosiaceae</taxon>
        <taxon>Pelagibacterium</taxon>
    </lineage>
</organism>
<evidence type="ECO:0000313" key="5">
    <source>
        <dbReference type="Proteomes" id="UP000596977"/>
    </source>
</evidence>
<accession>A0A916RLE1</accession>
<dbReference type="RefSeq" id="WP_127071506.1">
    <property type="nucleotide sequence ID" value="NZ_BMKB01000008.1"/>
</dbReference>
<protein>
    <recommendedName>
        <fullName evidence="1">Microcystinase C</fullName>
        <shortName evidence="1">MlrC</shortName>
    </recommendedName>
</protein>
<reference evidence="4 5" key="1">
    <citation type="journal article" date="2014" name="Int. J. Syst. Evol. Microbiol.">
        <title>Complete genome sequence of Corynebacterium casei LMG S-19264T (=DSM 44701T), isolated from a smear-ripened cheese.</title>
        <authorList>
            <consortium name="US DOE Joint Genome Institute (JGI-PGF)"/>
            <person name="Walter F."/>
            <person name="Albersmeier A."/>
            <person name="Kalinowski J."/>
            <person name="Ruckert C."/>
        </authorList>
    </citation>
    <scope>NUCLEOTIDE SEQUENCE [LARGE SCALE GENOMIC DNA]</scope>
    <source>
        <strain evidence="4 5">CGMCC 1.15896</strain>
    </source>
</reference>
<dbReference type="Pfam" id="PF07364">
    <property type="entry name" value="DUF1485"/>
    <property type="match status" value="1"/>
</dbReference>
<keyword evidence="1" id="KW-0645">Protease</keyword>
<evidence type="ECO:0000259" key="3">
    <source>
        <dbReference type="Pfam" id="PF07364"/>
    </source>
</evidence>
<evidence type="ECO:0000313" key="4">
    <source>
        <dbReference type="EMBL" id="GGA61684.1"/>
    </source>
</evidence>
<evidence type="ECO:0000256" key="1">
    <source>
        <dbReference type="PIRNR" id="PIRNR012702"/>
    </source>
</evidence>
<dbReference type="AlphaFoldDB" id="A0A916RLE1"/>
<feature type="domain" description="Microcystin LR degradation protein MlrC N-terminal" evidence="3">
    <location>
        <begin position="2"/>
        <end position="287"/>
    </location>
</feature>
<dbReference type="InterPro" id="IPR015995">
    <property type="entry name" value="MlrC_N"/>
</dbReference>
<dbReference type="GO" id="GO:0006508">
    <property type="term" value="P:proteolysis"/>
    <property type="evidence" value="ECO:0007669"/>
    <property type="project" value="UniProtKB-KW"/>
</dbReference>
<dbReference type="OrthoDB" id="9782658at2"/>
<gene>
    <name evidence="4" type="ORF">GCM10011499_35020</name>
</gene>
<comment type="cofactor">
    <cofactor evidence="1">
        <name>Zn(2+)</name>
        <dbReference type="ChEBI" id="CHEBI:29105"/>
    </cofactor>
    <text evidence="1">Binds 1 zinc ion per subunit.</text>
</comment>
<dbReference type="EMBL" id="BMKB01000008">
    <property type="protein sequence ID" value="GGA61684.1"/>
    <property type="molecule type" value="Genomic_DNA"/>
</dbReference>